<comment type="caution">
    <text evidence="1">The sequence shown here is derived from an EMBL/GenBank/DDBJ whole genome shotgun (WGS) entry which is preliminary data.</text>
</comment>
<dbReference type="AlphaFoldDB" id="A6DJ06"/>
<dbReference type="eggNOG" id="COG1520">
    <property type="taxonomic scope" value="Bacteria"/>
</dbReference>
<organism evidence="1 2">
    <name type="scientific">Lentisphaera araneosa HTCC2155</name>
    <dbReference type="NCBI Taxonomy" id="313628"/>
    <lineage>
        <taxon>Bacteria</taxon>
        <taxon>Pseudomonadati</taxon>
        <taxon>Lentisphaerota</taxon>
        <taxon>Lentisphaeria</taxon>
        <taxon>Lentisphaerales</taxon>
        <taxon>Lentisphaeraceae</taxon>
        <taxon>Lentisphaera</taxon>
    </lineage>
</organism>
<evidence type="ECO:0000313" key="2">
    <source>
        <dbReference type="Proteomes" id="UP000004947"/>
    </source>
</evidence>
<sequence>MKSTKLCLIFILLLNVAFAEKLEFISSDGLEYNREFVPELLVTEYLKEQGKYIQKGEVTKRWASYGKCQEVWKTDKFTIVCGTFGVWKYDNENTRTIYFEPKKRPLEIHSCQPLDDGGMLIGVNKVLLELNPKGKIRRMIKIPFLKYENRLQMKTVRKLKDGGYIISACGQNKVYILNKQGMLTRTIKLNKLDLPAKVNRIHGVELLDNGNVLVGTGYGASLIEIDKNDKVVWSLQSIDLPVLGLKYVGGFVIRDNGNIVVSAYNSTFPMFEVSRDKKLVWKLRRNKDTGIDLPTNVSLVASK</sequence>
<accession>A6DJ06</accession>
<reference evidence="1 2" key="1">
    <citation type="journal article" date="2010" name="J. Bacteriol.">
        <title>Genome sequence of Lentisphaera araneosa HTCC2155T, the type species of the order Lentisphaerales in the phylum Lentisphaerae.</title>
        <authorList>
            <person name="Thrash J.C."/>
            <person name="Cho J.C."/>
            <person name="Vergin K.L."/>
            <person name="Morris R.M."/>
            <person name="Giovannoni S.J."/>
        </authorList>
    </citation>
    <scope>NUCLEOTIDE SEQUENCE [LARGE SCALE GENOMIC DNA]</scope>
    <source>
        <strain evidence="1 2">HTCC2155</strain>
    </source>
</reference>
<dbReference type="InterPro" id="IPR011047">
    <property type="entry name" value="Quinoprotein_ADH-like_sf"/>
</dbReference>
<dbReference type="Proteomes" id="UP000004947">
    <property type="component" value="Unassembled WGS sequence"/>
</dbReference>
<proteinExistence type="predicted"/>
<dbReference type="EMBL" id="ABCK01000005">
    <property type="protein sequence ID" value="EDM28442.1"/>
    <property type="molecule type" value="Genomic_DNA"/>
</dbReference>
<dbReference type="RefSeq" id="WP_007277882.1">
    <property type="nucleotide sequence ID" value="NZ_ABCK01000005.1"/>
</dbReference>
<dbReference type="OrthoDB" id="9769838at2"/>
<dbReference type="SUPFAM" id="SSF50998">
    <property type="entry name" value="Quinoprotein alcohol dehydrogenase-like"/>
    <property type="match status" value="1"/>
</dbReference>
<protein>
    <submittedName>
        <fullName evidence="1">Uncharacterized protein</fullName>
    </submittedName>
</protein>
<keyword evidence="2" id="KW-1185">Reference proteome</keyword>
<name>A6DJ06_9BACT</name>
<dbReference type="InterPro" id="IPR015943">
    <property type="entry name" value="WD40/YVTN_repeat-like_dom_sf"/>
</dbReference>
<evidence type="ECO:0000313" key="1">
    <source>
        <dbReference type="EMBL" id="EDM28442.1"/>
    </source>
</evidence>
<gene>
    <name evidence="1" type="ORF">LNTAR_11016</name>
</gene>
<dbReference type="Gene3D" id="2.130.10.10">
    <property type="entry name" value="YVTN repeat-like/Quinoprotein amine dehydrogenase"/>
    <property type="match status" value="1"/>
</dbReference>